<feature type="chain" id="PRO_5047410398" evidence="2">
    <location>
        <begin position="19"/>
        <end position="864"/>
    </location>
</feature>
<name>A0ABS9ZTA4_9SPHI</name>
<dbReference type="InterPro" id="IPR014755">
    <property type="entry name" value="Cu-Rt/internalin_Ig-like"/>
</dbReference>
<dbReference type="Gene3D" id="2.60.40.1220">
    <property type="match status" value="2"/>
</dbReference>
<feature type="domain" description="LTD" evidence="3">
    <location>
        <begin position="311"/>
        <end position="433"/>
    </location>
</feature>
<organism evidence="4 5">
    <name type="scientific">Pedobacter montanisoli</name>
    <dbReference type="NCBI Taxonomy" id="2923277"/>
    <lineage>
        <taxon>Bacteria</taxon>
        <taxon>Pseudomonadati</taxon>
        <taxon>Bacteroidota</taxon>
        <taxon>Sphingobacteriia</taxon>
        <taxon>Sphingobacteriales</taxon>
        <taxon>Sphingobacteriaceae</taxon>
        <taxon>Pedobacter</taxon>
    </lineage>
</organism>
<dbReference type="RefSeq" id="WP_243357538.1">
    <property type="nucleotide sequence ID" value="NZ_JALGBH010000001.1"/>
</dbReference>
<dbReference type="InterPro" id="IPR036415">
    <property type="entry name" value="Lamin_tail_dom_sf"/>
</dbReference>
<dbReference type="Proteomes" id="UP001165460">
    <property type="component" value="Unassembled WGS sequence"/>
</dbReference>
<sequence length="864" mass="96365">MRKTLLLFLIICSKLVSAQLIDDFSDGDFTSSPKWSGTVNYFRVSNGYLQSNGPQASSTLYLSTSNTLAAAAVWEFYLKLSFDPSTTNYPRIYLVSNKEDLSSTSDMQAYYLQLGSPSNAENFFLVKQNGTTSTTLLNLPDKPRSNANAVTVRVRVERDLNGHWDIYTDFTGGRNFTFDGSVIDNTFISTSYFGVYCRYSTGNRFNQFYFTDFKIESYVAAPPQLLEVKSLDDQTFEVTFDKAVNASALQSSNYGLSGLGSPQKAEAGINPAKIKLSYADAVPSGNYTLTVSHIADLRNNVMPVPQVKSFLHIKKYIAKKGDVIINEIMANPKGVKGLPETEYIELWNKSDEYIIVSGWKYSKDAATKPVVLTADTLAPKQYLILCANANAPLLKPFGKAMGLASWPALTNTKANLKIYDMHDNLIDEVSYTDTWYQDAKKKSGGFSLELINPYGNCTGGANWIASIAEYGGTPGSKNSVYNDEKDTQGPQIILTTIINPRVIQIDFDKKLAAHTAINISNYVMNNGVGTPVSIELVEPLYKTVMLTFEKDLTKGIEYTLTCSNLTNCSGAEMQQGRNASKFFYAKDILPNSILISEVLFNPKVRGAEFVEIYNNTEHILDLKDLKIGNADRKNDKIISNVSLFIQPKTYWVLSANIEHLKETYSVKYPDQMVKMPNMPAYNNDKGMVALYVDDKIIDSFSYHEKMHHALLKNYKGVSLERVSFNRHTNESTNWQSAAVIAGYATPTSENSQQENGILKNEVVLVSKTFSPDQDGFEDTLQINYRFKQNGNLATINIYTDKGLLVRNLIRNNSMPTQGSLEWDGLDNNGKLCKVGVYVIKFETFTAEGEVERFTKTCVLAAKLN</sequence>
<evidence type="ECO:0000259" key="3">
    <source>
        <dbReference type="PROSITE" id="PS51841"/>
    </source>
</evidence>
<keyword evidence="1 2" id="KW-0732">Signal</keyword>
<reference evidence="4" key="1">
    <citation type="submission" date="2022-03" db="EMBL/GenBank/DDBJ databases">
        <authorList>
            <person name="Woo C.Y."/>
        </authorList>
    </citation>
    <scope>NUCLEOTIDE SEQUENCE</scope>
    <source>
        <strain evidence="4">CYS-01</strain>
    </source>
</reference>
<dbReference type="Pfam" id="PF00932">
    <property type="entry name" value="LTD"/>
    <property type="match status" value="2"/>
</dbReference>
<dbReference type="EMBL" id="JALGBH010000001">
    <property type="protein sequence ID" value="MCJ0741174.1"/>
    <property type="molecule type" value="Genomic_DNA"/>
</dbReference>
<proteinExistence type="predicted"/>
<dbReference type="SUPFAM" id="SSF74853">
    <property type="entry name" value="Lamin A/C globular tail domain"/>
    <property type="match status" value="1"/>
</dbReference>
<gene>
    <name evidence="4" type="ORF">MMF97_00535</name>
</gene>
<evidence type="ECO:0000256" key="1">
    <source>
        <dbReference type="ARBA" id="ARBA00022729"/>
    </source>
</evidence>
<protein>
    <submittedName>
        <fullName evidence="4">Lamin tail domain-containing protein</fullName>
    </submittedName>
</protein>
<evidence type="ECO:0000313" key="5">
    <source>
        <dbReference type="Proteomes" id="UP001165460"/>
    </source>
</evidence>
<accession>A0ABS9ZTA4</accession>
<keyword evidence="5" id="KW-1185">Reference proteome</keyword>
<evidence type="ECO:0000256" key="2">
    <source>
        <dbReference type="SAM" id="SignalP"/>
    </source>
</evidence>
<feature type="signal peptide" evidence="2">
    <location>
        <begin position="1"/>
        <end position="18"/>
    </location>
</feature>
<dbReference type="InterPro" id="IPR001322">
    <property type="entry name" value="Lamin_tail_dom"/>
</dbReference>
<comment type="caution">
    <text evidence="4">The sequence shown here is derived from an EMBL/GenBank/DDBJ whole genome shotgun (WGS) entry which is preliminary data.</text>
</comment>
<evidence type="ECO:0000313" key="4">
    <source>
        <dbReference type="EMBL" id="MCJ0741174.1"/>
    </source>
</evidence>
<dbReference type="Gene3D" id="2.60.40.4070">
    <property type="match status" value="1"/>
</dbReference>
<dbReference type="PROSITE" id="PS51841">
    <property type="entry name" value="LTD"/>
    <property type="match status" value="1"/>
</dbReference>